<reference evidence="3 5" key="1">
    <citation type="submission" date="2018-06" db="EMBL/GenBank/DDBJ databases">
        <authorList>
            <consortium name="Pathogen Informatics"/>
            <person name="Doyle S."/>
        </authorList>
    </citation>
    <scope>NUCLEOTIDE SEQUENCE [LARGE SCALE GENOMIC DNA]</scope>
    <source>
        <strain evidence="3 5">NCTC10597</strain>
    </source>
</reference>
<sequence>MKKIVDLSKWQNKVNYNELGKECSLAILRVQDGSVVKDSMYGIHAKGCESMCIPYGVYAFARFTSTEDAKVEAKDFYARANVYGKPLFYVIDVEMKTMGNMRAGAEAYLQQLRLLGAEKIGIYIAHHEYEDFNIKTSSADFIWLPRYHQNGRDLIAPKYKCDLHQYTDRGKIAGITGSVDLNRLTGTKSLQWFLGEDQSYRVTANHLNIREQPSMSGKIVGTLSKSGKVIVLSVDENGWAETKYKSKKAYVFRSYLD</sequence>
<keyword evidence="6" id="KW-1185">Reference proteome</keyword>
<dbReference type="PANTHER" id="PTHR34135">
    <property type="entry name" value="LYSOZYME"/>
    <property type="match status" value="1"/>
</dbReference>
<dbReference type="GO" id="GO:0009253">
    <property type="term" value="P:peptidoglycan catabolic process"/>
    <property type="evidence" value="ECO:0007669"/>
    <property type="project" value="InterPro"/>
</dbReference>
<dbReference type="CDD" id="cd06523">
    <property type="entry name" value="GH25_PlyB-like"/>
    <property type="match status" value="1"/>
</dbReference>
<dbReference type="PROSITE" id="PS51904">
    <property type="entry name" value="GLYCOSYL_HYDROL_F25_2"/>
    <property type="match status" value="1"/>
</dbReference>
<dbReference type="EMBL" id="SNZG01000008">
    <property type="protein sequence ID" value="TDR40532.1"/>
    <property type="molecule type" value="Genomic_DNA"/>
</dbReference>
<gene>
    <name evidence="4" type="ORF">DFR61_10845</name>
    <name evidence="3" type="ORF">NCTC10597_01990</name>
</gene>
<reference evidence="4 6" key="2">
    <citation type="submission" date="2019-03" db="EMBL/GenBank/DDBJ databases">
        <title>Genomic Encyclopedia of Type Strains, Phase IV (KMG-IV): sequencing the most valuable type-strain genomes for metagenomic binning, comparative biology and taxonomic classification.</title>
        <authorList>
            <person name="Goeker M."/>
        </authorList>
    </citation>
    <scope>NUCLEOTIDE SEQUENCE [LARGE SCALE GENOMIC DNA]</scope>
    <source>
        <strain evidence="4 6">DSM 20580</strain>
    </source>
</reference>
<organism evidence="3 5">
    <name type="scientific">Kurthia zopfii</name>
    <dbReference type="NCBI Taxonomy" id="1650"/>
    <lineage>
        <taxon>Bacteria</taxon>
        <taxon>Bacillati</taxon>
        <taxon>Bacillota</taxon>
        <taxon>Bacilli</taxon>
        <taxon>Bacillales</taxon>
        <taxon>Caryophanaceae</taxon>
        <taxon>Kurthia</taxon>
    </lineage>
</organism>
<evidence type="ECO:0000313" key="5">
    <source>
        <dbReference type="Proteomes" id="UP000254330"/>
    </source>
</evidence>
<dbReference type="SUPFAM" id="SSF51445">
    <property type="entry name" value="(Trans)glycosidases"/>
    <property type="match status" value="1"/>
</dbReference>
<dbReference type="Gene3D" id="2.30.30.40">
    <property type="entry name" value="SH3 Domains"/>
    <property type="match status" value="1"/>
</dbReference>
<dbReference type="Proteomes" id="UP000294641">
    <property type="component" value="Unassembled WGS sequence"/>
</dbReference>
<evidence type="ECO:0000313" key="6">
    <source>
        <dbReference type="Proteomes" id="UP000294641"/>
    </source>
</evidence>
<comment type="caution">
    <text evidence="3">The sequence shown here is derived from an EMBL/GenBank/DDBJ whole genome shotgun (WGS) entry which is preliminary data.</text>
</comment>
<dbReference type="EMBL" id="UGNP01000001">
    <property type="protein sequence ID" value="STX10271.1"/>
    <property type="molecule type" value="Genomic_DNA"/>
</dbReference>
<dbReference type="PROSITE" id="PS51781">
    <property type="entry name" value="SH3B"/>
    <property type="match status" value="1"/>
</dbReference>
<dbReference type="Pfam" id="PF01183">
    <property type="entry name" value="Glyco_hydro_25"/>
    <property type="match status" value="1"/>
</dbReference>
<dbReference type="GO" id="GO:0016998">
    <property type="term" value="P:cell wall macromolecule catabolic process"/>
    <property type="evidence" value="ECO:0007669"/>
    <property type="project" value="InterPro"/>
</dbReference>
<name>A0A8B4QC00_9BACL</name>
<comment type="similarity">
    <text evidence="1">Belongs to the glycosyl hydrolase 25 family.</text>
</comment>
<evidence type="ECO:0000259" key="2">
    <source>
        <dbReference type="PROSITE" id="PS51781"/>
    </source>
</evidence>
<dbReference type="InterPro" id="IPR017853">
    <property type="entry name" value="GH"/>
</dbReference>
<dbReference type="Gene3D" id="3.20.20.80">
    <property type="entry name" value="Glycosidases"/>
    <property type="match status" value="1"/>
</dbReference>
<dbReference type="Pfam" id="PF08239">
    <property type="entry name" value="SH3_3"/>
    <property type="match status" value="1"/>
</dbReference>
<protein>
    <submittedName>
        <fullName evidence="4">GH25 family lysozyme M1 (1,4-beta-N-acetylmuramidase)</fullName>
    </submittedName>
    <submittedName>
        <fullName evidence="3">Lyzozyme M1 (1,4-beta-N-acetylmuramidase)</fullName>
    </submittedName>
</protein>
<dbReference type="SMART" id="SM00287">
    <property type="entry name" value="SH3b"/>
    <property type="match status" value="1"/>
</dbReference>
<dbReference type="InterPro" id="IPR002053">
    <property type="entry name" value="Glyco_hydro_25"/>
</dbReference>
<feature type="domain" description="SH3b" evidence="2">
    <location>
        <begin position="197"/>
        <end position="257"/>
    </location>
</feature>
<dbReference type="AlphaFoldDB" id="A0A8B4QC00"/>
<dbReference type="GO" id="GO:0003796">
    <property type="term" value="F:lysozyme activity"/>
    <property type="evidence" value="ECO:0007669"/>
    <property type="project" value="InterPro"/>
</dbReference>
<evidence type="ECO:0000313" key="3">
    <source>
        <dbReference type="EMBL" id="STX10271.1"/>
    </source>
</evidence>
<dbReference type="PANTHER" id="PTHR34135:SF1">
    <property type="entry name" value="GLYCOSYL HYDROLASE FAMILY 25"/>
    <property type="match status" value="1"/>
</dbReference>
<dbReference type="InterPro" id="IPR003646">
    <property type="entry name" value="SH3-like_bac-type"/>
</dbReference>
<dbReference type="GO" id="GO:0016052">
    <property type="term" value="P:carbohydrate catabolic process"/>
    <property type="evidence" value="ECO:0007669"/>
    <property type="project" value="TreeGrafter"/>
</dbReference>
<accession>A0A8B4QC00</accession>
<evidence type="ECO:0000256" key="1">
    <source>
        <dbReference type="ARBA" id="ARBA00010646"/>
    </source>
</evidence>
<proteinExistence type="inferred from homology"/>
<dbReference type="Proteomes" id="UP000254330">
    <property type="component" value="Unassembled WGS sequence"/>
</dbReference>
<evidence type="ECO:0000313" key="4">
    <source>
        <dbReference type="EMBL" id="TDR40532.1"/>
    </source>
</evidence>
<dbReference type="RefSeq" id="WP_166636080.1">
    <property type="nucleotide sequence ID" value="NZ_BJUE01000004.1"/>
</dbReference>